<dbReference type="EMBL" id="BEXD01004115">
    <property type="protein sequence ID" value="GBC07036.1"/>
    <property type="molecule type" value="Genomic_DNA"/>
</dbReference>
<reference evidence="2 3" key="1">
    <citation type="submission" date="2017-11" db="EMBL/GenBank/DDBJ databases">
        <title>The genome of Rhizophagus clarus HR1 reveals common genetic basis of auxotrophy among arbuscular mycorrhizal fungi.</title>
        <authorList>
            <person name="Kobayashi Y."/>
        </authorList>
    </citation>
    <scope>NUCLEOTIDE SEQUENCE [LARGE SCALE GENOMIC DNA]</scope>
    <source>
        <strain evidence="2 3">HR1</strain>
    </source>
</reference>
<dbReference type="Proteomes" id="UP000247702">
    <property type="component" value="Unassembled WGS sequence"/>
</dbReference>
<feature type="transmembrane region" description="Helical" evidence="1">
    <location>
        <begin position="92"/>
        <end position="115"/>
    </location>
</feature>
<dbReference type="AlphaFoldDB" id="A0A2Z6RVL7"/>
<keyword evidence="3" id="KW-1185">Reference proteome</keyword>
<name>A0A2Z6RVL7_9GLOM</name>
<organism evidence="2 3">
    <name type="scientific">Rhizophagus clarus</name>
    <dbReference type="NCBI Taxonomy" id="94130"/>
    <lineage>
        <taxon>Eukaryota</taxon>
        <taxon>Fungi</taxon>
        <taxon>Fungi incertae sedis</taxon>
        <taxon>Mucoromycota</taxon>
        <taxon>Glomeromycotina</taxon>
        <taxon>Glomeromycetes</taxon>
        <taxon>Glomerales</taxon>
        <taxon>Glomeraceae</taxon>
        <taxon>Rhizophagus</taxon>
    </lineage>
</organism>
<comment type="caution">
    <text evidence="2">The sequence shown here is derived from an EMBL/GenBank/DDBJ whole genome shotgun (WGS) entry which is preliminary data.</text>
</comment>
<keyword evidence="1" id="KW-1133">Transmembrane helix</keyword>
<evidence type="ECO:0008006" key="4">
    <source>
        <dbReference type="Google" id="ProtNLM"/>
    </source>
</evidence>
<keyword evidence="1" id="KW-0472">Membrane</keyword>
<evidence type="ECO:0000313" key="2">
    <source>
        <dbReference type="EMBL" id="GBC07036.1"/>
    </source>
</evidence>
<evidence type="ECO:0000256" key="1">
    <source>
        <dbReference type="SAM" id="Phobius"/>
    </source>
</evidence>
<gene>
    <name evidence="2" type="ORF">RclHR1_00720045</name>
</gene>
<evidence type="ECO:0000313" key="3">
    <source>
        <dbReference type="Proteomes" id="UP000247702"/>
    </source>
</evidence>
<sequence length="211" mass="24534">MATRPNYVTIYTITIVFCFICIIQFSLIFVCPILDTLMATRPNYVTIYTITIVFCFICIIQFSLIFVCPILEFLKLEFFDESGIPIQKPIEYLYLILALSHIVLHLLLILFCCFFDRKQLDLEFGIATILWIVIPSIYTYYTIDELGDIPLFCASNYPYKNSKILRACQIRIANLICMWIMFVITLIATIIMCIPEKTYKKMVVNDDDGKA</sequence>
<proteinExistence type="predicted"/>
<feature type="transmembrane region" description="Helical" evidence="1">
    <location>
        <begin position="12"/>
        <end position="34"/>
    </location>
</feature>
<keyword evidence="1" id="KW-0812">Transmembrane</keyword>
<accession>A0A2Z6RVL7</accession>
<feature type="transmembrane region" description="Helical" evidence="1">
    <location>
        <begin position="172"/>
        <end position="194"/>
    </location>
</feature>
<protein>
    <recommendedName>
        <fullName evidence="4">MARVEL domain-containing protein</fullName>
    </recommendedName>
</protein>
<feature type="transmembrane region" description="Helical" evidence="1">
    <location>
        <begin position="122"/>
        <end position="141"/>
    </location>
</feature>
<feature type="transmembrane region" description="Helical" evidence="1">
    <location>
        <begin position="46"/>
        <end position="72"/>
    </location>
</feature>